<keyword evidence="10 14" id="KW-1133">Transmembrane helix</keyword>
<dbReference type="SUPFAM" id="SSF52047">
    <property type="entry name" value="RNI-like"/>
    <property type="match status" value="2"/>
</dbReference>
<dbReference type="InterPro" id="IPR003591">
    <property type="entry name" value="Leu-rich_rpt_typical-subtyp"/>
</dbReference>
<keyword evidence="7 15" id="KW-0732">Signal</keyword>
<evidence type="ECO:0000256" key="12">
    <source>
        <dbReference type="ARBA" id="ARBA00023157"/>
    </source>
</evidence>
<evidence type="ECO:0000256" key="4">
    <source>
        <dbReference type="ARBA" id="ARBA00022553"/>
    </source>
</evidence>
<dbReference type="GO" id="GO:0010082">
    <property type="term" value="P:regulation of root meristem growth"/>
    <property type="evidence" value="ECO:0007669"/>
    <property type="project" value="UniProtKB-ARBA"/>
</dbReference>
<dbReference type="FunFam" id="3.80.10.10:FF:000649">
    <property type="entry name" value="Leucine Rich Repeat family protein"/>
    <property type="match status" value="1"/>
</dbReference>
<dbReference type="PANTHER" id="PTHR48063:SF112">
    <property type="entry name" value="RECEPTOR LIKE PROTEIN 30-LIKE"/>
    <property type="match status" value="1"/>
</dbReference>
<dbReference type="SMART" id="SM00369">
    <property type="entry name" value="LRR_TYP"/>
    <property type="match status" value="12"/>
</dbReference>
<accession>A0A843UXI3</accession>
<evidence type="ECO:0000313" key="18">
    <source>
        <dbReference type="Proteomes" id="UP000652761"/>
    </source>
</evidence>
<evidence type="ECO:0000256" key="11">
    <source>
        <dbReference type="ARBA" id="ARBA00023136"/>
    </source>
</evidence>
<keyword evidence="8" id="KW-0677">Repeat</keyword>
<dbReference type="FunFam" id="3.80.10.10:FF:000095">
    <property type="entry name" value="LRR receptor-like serine/threonine-protein kinase GSO1"/>
    <property type="match status" value="1"/>
</dbReference>
<evidence type="ECO:0000256" key="13">
    <source>
        <dbReference type="ARBA" id="ARBA00023180"/>
    </source>
</evidence>
<evidence type="ECO:0000259" key="16">
    <source>
        <dbReference type="Pfam" id="PF08263"/>
    </source>
</evidence>
<keyword evidence="18" id="KW-1185">Reference proteome</keyword>
<reference evidence="17" key="1">
    <citation type="submission" date="2017-07" db="EMBL/GenBank/DDBJ databases">
        <title>Taro Niue Genome Assembly and Annotation.</title>
        <authorList>
            <person name="Atibalentja N."/>
            <person name="Keating K."/>
            <person name="Fields C.J."/>
        </authorList>
    </citation>
    <scope>NUCLEOTIDE SEQUENCE</scope>
    <source>
        <strain evidence="17">Niue_2</strain>
        <tissue evidence="17">Leaf</tissue>
    </source>
</reference>
<name>A0A843UXI3_COLES</name>
<dbReference type="Pfam" id="PF00560">
    <property type="entry name" value="LRR_1"/>
    <property type="match status" value="9"/>
</dbReference>
<feature type="transmembrane region" description="Helical" evidence="14">
    <location>
        <begin position="918"/>
        <end position="941"/>
    </location>
</feature>
<dbReference type="Gene3D" id="3.80.10.10">
    <property type="entry name" value="Ribonuclease Inhibitor"/>
    <property type="match status" value="4"/>
</dbReference>
<gene>
    <name evidence="17" type="ORF">Taro_020888</name>
</gene>
<keyword evidence="5" id="KW-0433">Leucine-rich repeat</keyword>
<evidence type="ECO:0000256" key="9">
    <source>
        <dbReference type="ARBA" id="ARBA00022843"/>
    </source>
</evidence>
<dbReference type="PANTHER" id="PTHR48063">
    <property type="entry name" value="LRR RECEPTOR-LIKE KINASE"/>
    <property type="match status" value="1"/>
</dbReference>
<dbReference type="GO" id="GO:0005886">
    <property type="term" value="C:plasma membrane"/>
    <property type="evidence" value="ECO:0007669"/>
    <property type="project" value="UniProtKB-SubCell"/>
</dbReference>
<feature type="chain" id="PRO_5032879203" description="Leucine-rich repeat-containing N-terminal plant-type domain-containing protein" evidence="15">
    <location>
        <begin position="34"/>
        <end position="986"/>
    </location>
</feature>
<evidence type="ECO:0000256" key="7">
    <source>
        <dbReference type="ARBA" id="ARBA00022729"/>
    </source>
</evidence>
<evidence type="ECO:0000313" key="17">
    <source>
        <dbReference type="EMBL" id="MQL88328.1"/>
    </source>
</evidence>
<evidence type="ECO:0000256" key="8">
    <source>
        <dbReference type="ARBA" id="ARBA00022737"/>
    </source>
</evidence>
<proteinExistence type="inferred from homology"/>
<dbReference type="GO" id="GO:0010074">
    <property type="term" value="P:maintenance of meristem identity"/>
    <property type="evidence" value="ECO:0007669"/>
    <property type="project" value="UniProtKB-ARBA"/>
</dbReference>
<keyword evidence="4" id="KW-0597">Phosphoprotein</keyword>
<comment type="similarity">
    <text evidence="2">Belongs to the RLP family.</text>
</comment>
<feature type="domain" description="Leucine-rich repeat-containing N-terminal plant-type" evidence="16">
    <location>
        <begin position="50"/>
        <end position="89"/>
    </location>
</feature>
<dbReference type="OrthoDB" id="749832at2759"/>
<dbReference type="InterPro" id="IPR032675">
    <property type="entry name" value="LRR_dom_sf"/>
</dbReference>
<keyword evidence="11 14" id="KW-0472">Membrane</keyword>
<evidence type="ECO:0000256" key="2">
    <source>
        <dbReference type="ARBA" id="ARBA00009592"/>
    </source>
</evidence>
<evidence type="ECO:0000256" key="5">
    <source>
        <dbReference type="ARBA" id="ARBA00022614"/>
    </source>
</evidence>
<evidence type="ECO:0000256" key="14">
    <source>
        <dbReference type="SAM" id="Phobius"/>
    </source>
</evidence>
<dbReference type="FunFam" id="3.80.10.10:FF:000775">
    <property type="entry name" value="Predicted protein"/>
    <property type="match status" value="1"/>
</dbReference>
<dbReference type="FunFam" id="3.80.10.10:FF:000383">
    <property type="entry name" value="Leucine-rich repeat receptor protein kinase EMS1"/>
    <property type="match status" value="1"/>
</dbReference>
<keyword evidence="3" id="KW-1003">Cell membrane</keyword>
<organism evidence="17 18">
    <name type="scientific">Colocasia esculenta</name>
    <name type="common">Wild taro</name>
    <name type="synonym">Arum esculentum</name>
    <dbReference type="NCBI Taxonomy" id="4460"/>
    <lineage>
        <taxon>Eukaryota</taxon>
        <taxon>Viridiplantae</taxon>
        <taxon>Streptophyta</taxon>
        <taxon>Embryophyta</taxon>
        <taxon>Tracheophyta</taxon>
        <taxon>Spermatophyta</taxon>
        <taxon>Magnoliopsida</taxon>
        <taxon>Liliopsida</taxon>
        <taxon>Araceae</taxon>
        <taxon>Aroideae</taxon>
        <taxon>Colocasieae</taxon>
        <taxon>Colocasia</taxon>
    </lineage>
</organism>
<dbReference type="InterPro" id="IPR001611">
    <property type="entry name" value="Leu-rich_rpt"/>
</dbReference>
<dbReference type="InterPro" id="IPR046956">
    <property type="entry name" value="RLP23-like"/>
</dbReference>
<dbReference type="SUPFAM" id="SSF52058">
    <property type="entry name" value="L domain-like"/>
    <property type="match status" value="1"/>
</dbReference>
<dbReference type="AlphaFoldDB" id="A0A843UXI3"/>
<evidence type="ECO:0000256" key="15">
    <source>
        <dbReference type="SAM" id="SignalP"/>
    </source>
</evidence>
<comment type="caution">
    <text evidence="17">The sequence shown here is derived from an EMBL/GenBank/DDBJ whole genome shotgun (WGS) entry which is preliminary data.</text>
</comment>
<evidence type="ECO:0000256" key="3">
    <source>
        <dbReference type="ARBA" id="ARBA00022475"/>
    </source>
</evidence>
<evidence type="ECO:0000256" key="10">
    <source>
        <dbReference type="ARBA" id="ARBA00022989"/>
    </source>
</evidence>
<evidence type="ECO:0000256" key="1">
    <source>
        <dbReference type="ARBA" id="ARBA00004251"/>
    </source>
</evidence>
<dbReference type="EMBL" id="NMUH01001047">
    <property type="protein sequence ID" value="MQL88328.1"/>
    <property type="molecule type" value="Genomic_DNA"/>
</dbReference>
<dbReference type="Proteomes" id="UP000652761">
    <property type="component" value="Unassembled WGS sequence"/>
</dbReference>
<dbReference type="SMART" id="SM00365">
    <property type="entry name" value="LRR_SD22"/>
    <property type="match status" value="5"/>
</dbReference>
<keyword evidence="9" id="KW-0832">Ubl conjugation</keyword>
<dbReference type="InterPro" id="IPR013210">
    <property type="entry name" value="LRR_N_plant-typ"/>
</dbReference>
<sequence length="986" mass="107790">MATNAHQHTQLSSLLCSDHRLLLLLALVCLCNAAGGSNSTWGHARGCIYSEKEALLQIKRGLSYDPANRLSSWIVDGSDCCGWNGVGCDNMKGHVIKLDLGSPQNNRSLGGVIGPSLLGISYLAYLDLSNNDFKKKPIPEFMGSLSNLEYLNLSGANLQGRIPHHLGNLSRLQTLDLSKNYGDLSVGGDVRWASHLSSLQHLNLDSVDISSDGSSDKLLVALNMLPSLSRVNLKSCGLKSLPSFAHVNFTSLSFLDLSSNSIQSPFPEWLINITSLEHLDLGGNNFQGGIPSAIGSMSSLTELILSGNGRLDGKLQGNWSGLCKLQSLEMSSMNISGDVNDLERCFSGCIKNSLLSLDLTDNQLSGCFPSWLGEMKRLKHLSLASNSLQGSIPTSLGRLSSLEMLSLSFNNLNGSIPHSLGGLSMLTSLDLRSNYLQGTIPEIIGNLSSLQMLRLGNNSLSGGIPESLGSLSSLQKLDLADNHLSGPIPAKSLSNLSSLQELDLRYNYLGGSVSTAHFSNLKSLITGRVLDSLKHIASRFVNLQSNRLEGEIPEDIGEVMPSLSALVLSNNTLNGSIPRSLCKLLDLEVLDLSRNNFSGNIPNCWKYSSSYALEALHLEHNSLAGVIPSSLSSFSNLRSLKLNANSLSGEFPLSLRTCSNISTLDLGENKISGKIPVWLAESMPYLKVLRLRSNNFKGDIPSNLASLTHLQVIDLANNDLIGTIPCEFGNFTAMKFVHNINETTYWTTTPSSYYGDAIVVEMKGQMLEYQRLLSLIISIDLSNNRLSGSIPQDLADLVGLQNLNISGNMLSEHIMKNINELHWLESLDLSRNNFSGEIPALLSSMTSLSHLNLSFNNFSGRIPQGNQFNKFIDPSIYMGNPYLCGFPLDVPCEDGGKPEHNGNNYQGESEKHKNNNAVWMYVFTALGFILGFWTVCGTLIMHNRWRTMFFIFIDGKFDQLYVFVILLTRRLTRSSYTTCEEKVNNI</sequence>
<dbReference type="Pfam" id="PF08263">
    <property type="entry name" value="LRRNT_2"/>
    <property type="match status" value="1"/>
</dbReference>
<protein>
    <recommendedName>
        <fullName evidence="16">Leucine-rich repeat-containing N-terminal plant-type domain-containing protein</fullName>
    </recommendedName>
</protein>
<keyword evidence="13" id="KW-0325">Glycoprotein</keyword>
<dbReference type="Pfam" id="PF13855">
    <property type="entry name" value="LRR_8"/>
    <property type="match status" value="3"/>
</dbReference>
<evidence type="ECO:0000256" key="6">
    <source>
        <dbReference type="ARBA" id="ARBA00022692"/>
    </source>
</evidence>
<comment type="subcellular location">
    <subcellularLocation>
        <location evidence="1">Cell membrane</location>
        <topology evidence="1">Single-pass type I membrane protein</topology>
    </subcellularLocation>
</comment>
<keyword evidence="6 14" id="KW-0812">Transmembrane</keyword>
<feature type="signal peptide" evidence="15">
    <location>
        <begin position="1"/>
        <end position="33"/>
    </location>
</feature>
<keyword evidence="12" id="KW-1015">Disulfide bond</keyword>